<evidence type="ECO:0000313" key="2">
    <source>
        <dbReference type="EMBL" id="GGR61166.1"/>
    </source>
</evidence>
<proteinExistence type="predicted"/>
<dbReference type="AlphaFoldDB" id="A0A918L0F0"/>
<comment type="caution">
    <text evidence="2">The sequence shown here is derived from an EMBL/GenBank/DDBJ whole genome shotgun (WGS) entry which is preliminary data.</text>
</comment>
<protein>
    <submittedName>
        <fullName evidence="2">Uncharacterized protein</fullName>
    </submittedName>
</protein>
<evidence type="ECO:0000256" key="1">
    <source>
        <dbReference type="SAM" id="MobiDB-lite"/>
    </source>
</evidence>
<reference evidence="2" key="2">
    <citation type="submission" date="2020-09" db="EMBL/GenBank/DDBJ databases">
        <authorList>
            <person name="Sun Q."/>
            <person name="Ohkuma M."/>
        </authorList>
    </citation>
    <scope>NUCLEOTIDE SEQUENCE</scope>
    <source>
        <strain evidence="2">JCM 4346</strain>
    </source>
</reference>
<organism evidence="2 3">
    <name type="scientific">Streptomyces aurantiogriseus</name>
    <dbReference type="NCBI Taxonomy" id="66870"/>
    <lineage>
        <taxon>Bacteria</taxon>
        <taxon>Bacillati</taxon>
        <taxon>Actinomycetota</taxon>
        <taxon>Actinomycetes</taxon>
        <taxon>Kitasatosporales</taxon>
        <taxon>Streptomycetaceae</taxon>
        <taxon>Streptomyces</taxon>
    </lineage>
</organism>
<sequence length="326" mass="35060">MGYQLRRDLREALGPDITGLQRAVALEIADDAKEETRISWATLEDLARWTGAKDTAVVRNALKRLAAAGWEFRIPIGVAKKDGRVMYAKPGIRMTFRVPDFETGGSTPKEEVATAPPLGVALATPRGGATATPMGEPGLPLGGAGAHSEGATAHSEGAGATPYSSYSSSPQKEVAAPHSPPATPTSGATREITDEDKLDFGRFWQLHPKSRDMDKTRAEWITVVLAGADPKKITAAAQAYAHEVVGTEFRFVKQSANWLRERRFEDKYATPAAKPKPQAPLPPWCGECADGARAAEREGHLRQIYDARGNAHPCPKCHPTKAIHAA</sequence>
<feature type="region of interest" description="Disordered" evidence="1">
    <location>
        <begin position="123"/>
        <end position="194"/>
    </location>
</feature>
<reference evidence="2" key="1">
    <citation type="journal article" date="2014" name="Int. J. Syst. Evol. Microbiol.">
        <title>Complete genome sequence of Corynebacterium casei LMG S-19264T (=DSM 44701T), isolated from a smear-ripened cheese.</title>
        <authorList>
            <consortium name="US DOE Joint Genome Institute (JGI-PGF)"/>
            <person name="Walter F."/>
            <person name="Albersmeier A."/>
            <person name="Kalinowski J."/>
            <person name="Ruckert C."/>
        </authorList>
    </citation>
    <scope>NUCLEOTIDE SEQUENCE</scope>
    <source>
        <strain evidence="2">JCM 4346</strain>
    </source>
</reference>
<dbReference type="EMBL" id="BMSX01000041">
    <property type="protein sequence ID" value="GGR61166.1"/>
    <property type="molecule type" value="Genomic_DNA"/>
</dbReference>
<evidence type="ECO:0000313" key="3">
    <source>
        <dbReference type="Proteomes" id="UP000658320"/>
    </source>
</evidence>
<gene>
    <name evidence="2" type="ORF">GCM10010251_92350</name>
</gene>
<dbReference type="Proteomes" id="UP000658320">
    <property type="component" value="Unassembled WGS sequence"/>
</dbReference>
<feature type="compositionally biased region" description="Polar residues" evidence="1">
    <location>
        <begin position="162"/>
        <end position="171"/>
    </location>
</feature>
<dbReference type="RefSeq" id="WP_189944042.1">
    <property type="nucleotide sequence ID" value="NZ_BMSX01000041.1"/>
</dbReference>
<keyword evidence="3" id="KW-1185">Reference proteome</keyword>
<name>A0A918L0F0_9ACTN</name>
<accession>A0A918L0F0</accession>